<evidence type="ECO:0000256" key="5">
    <source>
        <dbReference type="ARBA" id="ARBA00041564"/>
    </source>
</evidence>
<dbReference type="InterPro" id="IPR005801">
    <property type="entry name" value="ADC_synthase"/>
</dbReference>
<keyword evidence="4" id="KW-0413">Isomerase</keyword>
<comment type="catalytic activity">
    <reaction evidence="1">
        <text>chorismate = isochorismate</text>
        <dbReference type="Rhea" id="RHEA:18985"/>
        <dbReference type="ChEBI" id="CHEBI:29748"/>
        <dbReference type="ChEBI" id="CHEBI:29780"/>
        <dbReference type="EC" id="5.4.4.2"/>
    </reaction>
</comment>
<evidence type="ECO:0000256" key="3">
    <source>
        <dbReference type="ARBA" id="ARBA00012824"/>
    </source>
</evidence>
<dbReference type="EC" id="5.4.4.2" evidence="3"/>
<dbReference type="EMBL" id="CAFAAG010000042">
    <property type="protein sequence ID" value="CAB4791667.1"/>
    <property type="molecule type" value="Genomic_DNA"/>
</dbReference>
<protein>
    <recommendedName>
        <fullName evidence="3">isochorismate synthase</fullName>
        <ecNumber evidence="3">5.4.4.2</ecNumber>
    </recommendedName>
    <alternativeName>
        <fullName evidence="5">Isochorismate mutase</fullName>
    </alternativeName>
</protein>
<evidence type="ECO:0000256" key="4">
    <source>
        <dbReference type="ARBA" id="ARBA00023235"/>
    </source>
</evidence>
<proteinExistence type="inferred from homology"/>
<dbReference type="GO" id="GO:0008909">
    <property type="term" value="F:isochorismate synthase activity"/>
    <property type="evidence" value="ECO:0007669"/>
    <property type="project" value="UniProtKB-EC"/>
</dbReference>
<dbReference type="PANTHER" id="PTHR42839">
    <property type="entry name" value="ISOCHORISMATE SYNTHASE ENTC"/>
    <property type="match status" value="1"/>
</dbReference>
<accession>A0A6J6XCD5</accession>
<dbReference type="InterPro" id="IPR004561">
    <property type="entry name" value="IsoChor_synthase"/>
</dbReference>
<comment type="similarity">
    <text evidence="2">Belongs to the isochorismate synthase family.</text>
</comment>
<organism evidence="7">
    <name type="scientific">freshwater metagenome</name>
    <dbReference type="NCBI Taxonomy" id="449393"/>
    <lineage>
        <taxon>unclassified sequences</taxon>
        <taxon>metagenomes</taxon>
        <taxon>ecological metagenomes</taxon>
    </lineage>
</organism>
<sequence length="409" mass="43482">MRATTRLLSDVSSTFTADQIDLNAIAGSDGMLFVRNGVGFATRGIATRVASHEAKEFLANIQVDDSVNAPGSGPVLIGAIPFDSQQPHDFVLPKLLVCKSEDGRCWVTTIQDTEFEKAESIELDLSPIHAPSATSSSYTVAPGVDIETYLHAVTAARDAVRSGAITKAVIARDVFVSSSQPIDIHSVLLRLRNSFGSSYQFSVDGFVGASPELLVSIVDGEVSSHPLAGTAPRTGDPTTDAQLATSLLSSTKNQIEHRIVIDAVHDTLLPWCSYLDWEPEASIVAVANVQHLGTHMLGRLSEPFLHVLDAVYALSPTPALGGYPRDKALKLIADVEGMSRGRYGGAVGWFDAQGNGVWAVAIRCAEYSNNNMTARLFAGGGIVADSEPLSELAETQAKLQAMLAAIIRP</sequence>
<gene>
    <name evidence="7" type="ORF">UFOPK2975_00685</name>
</gene>
<dbReference type="Gene3D" id="3.60.120.10">
    <property type="entry name" value="Anthranilate synthase"/>
    <property type="match status" value="1"/>
</dbReference>
<evidence type="ECO:0000256" key="2">
    <source>
        <dbReference type="ARBA" id="ARBA00005297"/>
    </source>
</evidence>
<reference evidence="7" key="1">
    <citation type="submission" date="2020-05" db="EMBL/GenBank/DDBJ databases">
        <authorList>
            <person name="Chiriac C."/>
            <person name="Salcher M."/>
            <person name="Ghai R."/>
            <person name="Kavagutti S V."/>
        </authorList>
    </citation>
    <scope>NUCLEOTIDE SEQUENCE</scope>
</reference>
<feature type="domain" description="Chorismate-utilising enzyme C-terminal" evidence="6">
    <location>
        <begin position="147"/>
        <end position="398"/>
    </location>
</feature>
<name>A0A6J6XCD5_9ZZZZ</name>
<evidence type="ECO:0000256" key="1">
    <source>
        <dbReference type="ARBA" id="ARBA00000799"/>
    </source>
</evidence>
<evidence type="ECO:0000313" key="7">
    <source>
        <dbReference type="EMBL" id="CAB4791667.1"/>
    </source>
</evidence>
<dbReference type="AlphaFoldDB" id="A0A6J6XCD5"/>
<dbReference type="PANTHER" id="PTHR42839:SF2">
    <property type="entry name" value="ISOCHORISMATE SYNTHASE ENTC"/>
    <property type="match status" value="1"/>
</dbReference>
<dbReference type="Pfam" id="PF00425">
    <property type="entry name" value="Chorismate_bind"/>
    <property type="match status" value="1"/>
</dbReference>
<dbReference type="NCBIfam" id="TIGR00543">
    <property type="entry name" value="isochor_syn"/>
    <property type="match status" value="1"/>
</dbReference>
<dbReference type="GO" id="GO:0009697">
    <property type="term" value="P:salicylic acid biosynthetic process"/>
    <property type="evidence" value="ECO:0007669"/>
    <property type="project" value="TreeGrafter"/>
</dbReference>
<evidence type="ECO:0000259" key="6">
    <source>
        <dbReference type="Pfam" id="PF00425"/>
    </source>
</evidence>
<dbReference type="InterPro" id="IPR015890">
    <property type="entry name" value="Chorismate_C"/>
</dbReference>
<dbReference type="SUPFAM" id="SSF56322">
    <property type="entry name" value="ADC synthase"/>
    <property type="match status" value="1"/>
</dbReference>